<dbReference type="EMBL" id="CAJOBE010062856">
    <property type="protein sequence ID" value="CAF4391574.1"/>
    <property type="molecule type" value="Genomic_DNA"/>
</dbReference>
<evidence type="ECO:0000313" key="2">
    <source>
        <dbReference type="Proteomes" id="UP000663874"/>
    </source>
</evidence>
<gene>
    <name evidence="1" type="ORF">FNK824_LOCUS43641</name>
</gene>
<proteinExistence type="predicted"/>
<feature type="non-terminal residue" evidence="1">
    <location>
        <position position="96"/>
    </location>
</feature>
<sequence length="96" mass="11300">MKNHIHRRTYVNISANDFGIMIEDIDDQSVPRCSVQCICGDQIKLFFNHNRFQLSNLIKHLRNDNNRLKFLMKNTSQGIDDQKGIDEMDQMDVDED</sequence>
<evidence type="ECO:0000313" key="1">
    <source>
        <dbReference type="EMBL" id="CAF4391574.1"/>
    </source>
</evidence>
<dbReference type="AlphaFoldDB" id="A0A820NHB6"/>
<organism evidence="1 2">
    <name type="scientific">Rotaria sordida</name>
    <dbReference type="NCBI Taxonomy" id="392033"/>
    <lineage>
        <taxon>Eukaryota</taxon>
        <taxon>Metazoa</taxon>
        <taxon>Spiralia</taxon>
        <taxon>Gnathifera</taxon>
        <taxon>Rotifera</taxon>
        <taxon>Eurotatoria</taxon>
        <taxon>Bdelloidea</taxon>
        <taxon>Philodinida</taxon>
        <taxon>Philodinidae</taxon>
        <taxon>Rotaria</taxon>
    </lineage>
</organism>
<protein>
    <submittedName>
        <fullName evidence="1">Uncharacterized protein</fullName>
    </submittedName>
</protein>
<reference evidence="1" key="1">
    <citation type="submission" date="2021-02" db="EMBL/GenBank/DDBJ databases">
        <authorList>
            <person name="Nowell W R."/>
        </authorList>
    </citation>
    <scope>NUCLEOTIDE SEQUENCE</scope>
</reference>
<comment type="caution">
    <text evidence="1">The sequence shown here is derived from an EMBL/GenBank/DDBJ whole genome shotgun (WGS) entry which is preliminary data.</text>
</comment>
<name>A0A820NHB6_9BILA</name>
<dbReference type="Proteomes" id="UP000663874">
    <property type="component" value="Unassembled WGS sequence"/>
</dbReference>
<feature type="non-terminal residue" evidence="1">
    <location>
        <position position="1"/>
    </location>
</feature>
<accession>A0A820NHB6</accession>